<evidence type="ECO:0000259" key="3">
    <source>
        <dbReference type="Pfam" id="PF01345"/>
    </source>
</evidence>
<feature type="region of interest" description="Disordered" evidence="1">
    <location>
        <begin position="2487"/>
        <end position="2509"/>
    </location>
</feature>
<dbReference type="InterPro" id="IPR001434">
    <property type="entry name" value="OmcB-like_DUF11"/>
</dbReference>
<dbReference type="Pfam" id="PF01345">
    <property type="entry name" value="DUF11"/>
    <property type="match status" value="1"/>
</dbReference>
<dbReference type="RefSeq" id="WP_259529179.1">
    <property type="nucleotide sequence ID" value="NZ_JANLCK010000006.1"/>
</dbReference>
<gene>
    <name evidence="5" type="ORF">N1028_11910</name>
</gene>
<dbReference type="GO" id="GO:0005975">
    <property type="term" value="P:carbohydrate metabolic process"/>
    <property type="evidence" value="ECO:0007669"/>
    <property type="project" value="UniProtKB-ARBA"/>
</dbReference>
<dbReference type="Gene3D" id="2.60.40.10">
    <property type="entry name" value="Immunoglobulins"/>
    <property type="match status" value="1"/>
</dbReference>
<protein>
    <submittedName>
        <fullName evidence="5">DUF5979 domain-containing protein</fullName>
    </submittedName>
</protein>
<dbReference type="Pfam" id="PF19407">
    <property type="entry name" value="DUF5979"/>
    <property type="match status" value="5"/>
</dbReference>
<sequence>MKHRSTTPSSGKRWYQRLGLTASALTVALLGAMLVVVPATSAAAADPSFLAIDKSVNGQEAVTIDPGEEFTYTISVSCSDEDCTDAVLTDALPAEFGLPGQGFEILATNTVPSGVATIAFDGCSTTVTDPCILTATYTQDLGAGAVGIVAGESVDVQVTLKAPQNLPASWPSNGVAVTNTASVFATNAMNQPEDGADVTVAIPVSVGTDVTKTWQPATQPFAPGSDSAVTLTSQNTSNVAASSLVFQDPTSATDDATALGDDNPFLVTDFAGFGAVSLPAGATMVQVDAYVFDAGSGSYVWVPGSPRGPSDIALPDGITEADVVGLRFTYAAADGAAALAPNGAAGSVVLELEQRATDRRSGDSLVGGANVVNTVNGSVNVPGEEPAFDNAAAPYAIGSVSVAVDAAKSISPSRVPAGVPATAVITGQNSSNAPLEVFTLEDRDFFTENVRFSGFLAPLAYPTGATAGTITWFSADGAPVSAPFANGDTPTAPTPAAGDHLTGFSISFTGSIPPNAQAGAQFSVTPGVGLVTDPAASVELVNTLVVSGTNPGGSADDSATAPLEVFFPDIELAITKTIQPGGAIAPGATAVVQLPTSTSTDSAFVNPHTIVVEDLYRDGVADDFWNAFQPIAIAPTQVLAGSTLTIEYTVDGSTWTTFEVVGPSDTTEVYSGNLPAGAIAGIVGLRFTFENPEGFPQGTTVSPNAVFQALPTTRYEGTPTSVVNGPASSYTDIATAQGEGSVAGGTVPVVSDVVQDDAVAQIRSESGIGTLMGAKAWRTTDFGADLDLLSSQSAERAGTRLSWGVTATGYSEVTVTDPAGDHAQPAETVFQAFDLKQIPAIIYAIDPLLRWDSVTAVELWRSGAWVEVAPPGGDWMGSNGFKGYTLSGQESAETTGVRFTVEPNDDARAASTNPVTPPVGSGVATSAFDSPREFRLVYELRNTLRVPAANPSYPWVTATQSFNDPAPGSIVNTVAVAGVQNGSDVGPRIASDTIALINQPPGVDIVKSTQKTQMVVPNLGDVPASGYPTNDFTLTAKNTSSSRASYLRVTDPMPCSNVAECASPADAWGANPYAAAAYDPATNPFERFTLTGLVFAVNTNQISPADSVVTLWDRAANGALSSRTTTVAAAGALAAADLQTVVGVSVTYQGTNPAVNGGSIVSGTEAKLTLKTQLRTTLRSDSTVAVAPFTVENYAFAQGYDPVLYPAGTPGDTPFDSDNKAITLIQGSLDVTAAKAFDPDVLLEKDRGALVTATLRATQGSSTVPTNQVTISDTDAEFFNQYRLDGLTAADVTLPTGADRVRVDVQLDGSTDWIAGTAAATASLPTLPNGKSAADVTGIRFVFDRADGGLFSNTAIPANYTATALLKVRLLEVARNGDPIVFPSSLENTVQTNSHRTDDPAVYPDANAEATDGIALEAGTFALDVSKTPFGNVHTVTPLTDNEWTLTFRNSGSGILTIADLVDTLPEKLNWDGEEPVFSTSTGGTLSTDVAVVYDAPTKKLTLSWPEDGQRMQPGETFTVKLGIVLDVGLTSGQRATNQIVVSTGQTLQACTNTSGNGQGTLAGVAANECGTTNYVGPQPGSAMISTKSVKGDVVEPLVSGAVNTTDPTLPCLADAEGYFRSPCAANTRVGGTDSWKLVPVNNGTIASTSLTVVDALPFAGDRRLATGVSRGSTFQPVLSADSVTVSAPAGASSTVEVTTAADVCLGSGSTSAWPTDPTCSTHPVASEWSAIADYDGDWADITGLRVTVDFAGAADGVLAPGGSVTVRYDTVNQPVTADEAGLAPVVVPVGAEFAWNQIGVFAQFVSGAPKSAASNYAGVTLQGGPLQVTKTITGDGAQFAPDSFDATVACTVVGADVQFDSDQLSFDEENGYTVRVDGIPLGASCSVVENGDPGSYGESSRSVTPASVSILTPAAGTDPVPTTQSVAITNDYALASLTVSKAVETVATVGSFGPFDYTVSCIAADGSPVELAEGDAEFSLEAGASRTIGGIPVLADCTVTETGVDHALDAGNSVTVSVDGAAGSTGATVSVPVGPDGATAAYTNTYAAGTLTVWKGLAGDGAGDGSGTPSPEDGYGQGPFTIAVECTYDGQTLYDDSFEIVGDESHLVEEIFPIGTLCAVSETVDGGATSTTISDASVLIVGPSDDTQPYGNVQVDVTNTFGLGEVEVVKTIEGSGAETYGAGPFTAVVTCTWVKDGETLTIPLPGGGVVELSAENGYRAVVSGLIAGAECTIVETVTGGATSTTYSPENGSGVGGTVVVPDGSPVEATVTNTFHTGSLEIVKERVGSGVSRFGDGPFTAQVTCTWEKDGVLTPIALDDDGVVVLSEENGYRAAIDDLIAGAVCVVVETDQGLATDSSVSPEDGITIVADGDEAGPATVTITNTFDVGQLQMSKTVDKKAATVGDTLVYTITLENIGEIDATDLTVTDYLPAALTVVSTDPPATAGADGELTWTVDSLPVGATRTFVITATVTSAGTVANLADVTNPPGPWGEVSHEGDTSPDGDSQAVTEVSVPVLPGVPSGPGGLASTGSGLALGLGGGAAVLLLGLALVLVRRRSAALQSE</sequence>
<dbReference type="Gene3D" id="2.60.40.740">
    <property type="match status" value="1"/>
</dbReference>
<organism evidence="5 6">
    <name type="scientific">Herbiconiux oxytropis</name>
    <dbReference type="NCBI Taxonomy" id="2970915"/>
    <lineage>
        <taxon>Bacteria</taxon>
        <taxon>Bacillati</taxon>
        <taxon>Actinomycetota</taxon>
        <taxon>Actinomycetes</taxon>
        <taxon>Micrococcales</taxon>
        <taxon>Microbacteriaceae</taxon>
        <taxon>Herbiconiux</taxon>
    </lineage>
</organism>
<keyword evidence="2" id="KW-0472">Membrane</keyword>
<dbReference type="NCBIfam" id="TIGR01451">
    <property type="entry name" value="B_ant_repeat"/>
    <property type="match status" value="1"/>
</dbReference>
<feature type="domain" description="DUF5979" evidence="4">
    <location>
        <begin position="1938"/>
        <end position="2047"/>
    </location>
</feature>
<keyword evidence="6" id="KW-1185">Reference proteome</keyword>
<evidence type="ECO:0000259" key="4">
    <source>
        <dbReference type="Pfam" id="PF19407"/>
    </source>
</evidence>
<feature type="domain" description="DUF5979" evidence="4">
    <location>
        <begin position="2281"/>
        <end position="2387"/>
    </location>
</feature>
<dbReference type="InterPro" id="IPR013783">
    <property type="entry name" value="Ig-like_fold"/>
</dbReference>
<feature type="domain" description="DUF5979" evidence="4">
    <location>
        <begin position="1827"/>
        <end position="1934"/>
    </location>
</feature>
<keyword evidence="2" id="KW-1133">Transmembrane helix</keyword>
<evidence type="ECO:0000313" key="5">
    <source>
        <dbReference type="EMBL" id="MCS5726599.1"/>
    </source>
</evidence>
<evidence type="ECO:0000256" key="1">
    <source>
        <dbReference type="SAM" id="MobiDB-lite"/>
    </source>
</evidence>
<feature type="domain" description="DUF5979" evidence="4">
    <location>
        <begin position="2167"/>
        <end position="2275"/>
    </location>
</feature>
<dbReference type="Gene3D" id="2.60.40.1140">
    <property type="entry name" value="Collagen-binding surface protein Cna, B-type domain"/>
    <property type="match status" value="1"/>
</dbReference>
<dbReference type="InterPro" id="IPR046022">
    <property type="entry name" value="DUF5979"/>
</dbReference>
<dbReference type="EMBL" id="JANLCK010000006">
    <property type="protein sequence ID" value="MCS5726599.1"/>
    <property type="molecule type" value="Genomic_DNA"/>
</dbReference>
<feature type="domain" description="DUF11" evidence="3">
    <location>
        <begin position="2391"/>
        <end position="2487"/>
    </location>
</feature>
<name>A0AA41XHU4_9MICO</name>
<feature type="domain" description="DUF5979" evidence="4">
    <location>
        <begin position="2066"/>
        <end position="2162"/>
    </location>
</feature>
<reference evidence="5" key="1">
    <citation type="submission" date="2022-08" db="EMBL/GenBank/DDBJ databases">
        <authorList>
            <person name="Deng Y."/>
            <person name="Han X.-F."/>
            <person name="Zhang Y.-Q."/>
        </authorList>
    </citation>
    <scope>NUCLEOTIDE SEQUENCE</scope>
    <source>
        <strain evidence="5">CPCC 203407</strain>
    </source>
</reference>
<dbReference type="Proteomes" id="UP001165587">
    <property type="component" value="Unassembled WGS sequence"/>
</dbReference>
<feature type="transmembrane region" description="Helical" evidence="2">
    <location>
        <begin position="2535"/>
        <end position="2555"/>
    </location>
</feature>
<accession>A0AA41XHU4</accession>
<proteinExistence type="predicted"/>
<dbReference type="InterPro" id="IPR047589">
    <property type="entry name" value="DUF11_rpt"/>
</dbReference>
<comment type="caution">
    <text evidence="5">The sequence shown here is derived from an EMBL/GenBank/DDBJ whole genome shotgun (WGS) entry which is preliminary data.</text>
</comment>
<keyword evidence="2" id="KW-0812">Transmembrane</keyword>
<evidence type="ECO:0000256" key="2">
    <source>
        <dbReference type="SAM" id="Phobius"/>
    </source>
</evidence>
<evidence type="ECO:0000313" key="6">
    <source>
        <dbReference type="Proteomes" id="UP001165587"/>
    </source>
</evidence>